<dbReference type="InterPro" id="IPR029068">
    <property type="entry name" value="Glyas_Bleomycin-R_OHBP_Dase"/>
</dbReference>
<dbReference type="AlphaFoldDB" id="A0A931HCN8"/>
<name>A0A931HCN8_9SPHN</name>
<organism evidence="2 3">
    <name type="scientific">Novosphingobium aureum</name>
    <dbReference type="NCBI Taxonomy" id="2792964"/>
    <lineage>
        <taxon>Bacteria</taxon>
        <taxon>Pseudomonadati</taxon>
        <taxon>Pseudomonadota</taxon>
        <taxon>Alphaproteobacteria</taxon>
        <taxon>Sphingomonadales</taxon>
        <taxon>Sphingomonadaceae</taxon>
        <taxon>Novosphingobium</taxon>
    </lineage>
</organism>
<protein>
    <submittedName>
        <fullName evidence="2">VOC family protein</fullName>
    </submittedName>
</protein>
<dbReference type="Proteomes" id="UP000617634">
    <property type="component" value="Unassembled WGS sequence"/>
</dbReference>
<dbReference type="InterPro" id="IPR052164">
    <property type="entry name" value="Anthracycline_SecMetBiosynth"/>
</dbReference>
<keyword evidence="3" id="KW-1185">Reference proteome</keyword>
<feature type="domain" description="VOC" evidence="1">
    <location>
        <begin position="163"/>
        <end position="278"/>
    </location>
</feature>
<dbReference type="PANTHER" id="PTHR33993">
    <property type="entry name" value="GLYOXALASE-RELATED"/>
    <property type="match status" value="1"/>
</dbReference>
<dbReference type="PANTHER" id="PTHR33993:SF14">
    <property type="entry name" value="GB|AAF24581.1"/>
    <property type="match status" value="1"/>
</dbReference>
<dbReference type="Pfam" id="PF00903">
    <property type="entry name" value="Glyoxalase"/>
    <property type="match status" value="1"/>
</dbReference>
<dbReference type="EMBL" id="JADZGI010000001">
    <property type="protein sequence ID" value="MBH0113610.1"/>
    <property type="molecule type" value="Genomic_DNA"/>
</dbReference>
<dbReference type="Gene3D" id="3.10.180.10">
    <property type="entry name" value="2,3-Dihydroxybiphenyl 1,2-Dioxygenase, domain 1"/>
    <property type="match status" value="2"/>
</dbReference>
<comment type="caution">
    <text evidence="2">The sequence shown here is derived from an EMBL/GenBank/DDBJ whole genome shotgun (WGS) entry which is preliminary data.</text>
</comment>
<evidence type="ECO:0000313" key="2">
    <source>
        <dbReference type="EMBL" id="MBH0113610.1"/>
    </source>
</evidence>
<proteinExistence type="predicted"/>
<sequence length="281" mass="29529">MPGIDNPAQGQTADVPADCGAGSFIWYELMTDDAPASAAFYQKVVGWKVSPPAPGDPLGYRMIERDDGAMAGGILPLSPEMTQGGARPAWLGYIAVADVDASYAAITGDGGEGHMPPSDIEGVGRIALVTDPWGAPFYIMTPQPPEGAGQAASSAFTVDRPQSVRWNELVTPDRTGAIAFYLHHFGWSQEGAMPMGDLGDYCFIQRDAITIGAVMAKPDFMTHCGWSFYIGVDDIDRAVAAAREGGAHMHGDPQPIPGGEFSVAGSDPQGAAFALVGPRRE</sequence>
<evidence type="ECO:0000313" key="3">
    <source>
        <dbReference type="Proteomes" id="UP000617634"/>
    </source>
</evidence>
<evidence type="ECO:0000259" key="1">
    <source>
        <dbReference type="PROSITE" id="PS51819"/>
    </source>
</evidence>
<dbReference type="SUPFAM" id="SSF54593">
    <property type="entry name" value="Glyoxalase/Bleomycin resistance protein/Dihydroxybiphenyl dioxygenase"/>
    <property type="match status" value="2"/>
</dbReference>
<feature type="domain" description="VOC" evidence="1">
    <location>
        <begin position="23"/>
        <end position="142"/>
    </location>
</feature>
<gene>
    <name evidence="2" type="ORF">I5E68_11675</name>
</gene>
<dbReference type="InterPro" id="IPR037523">
    <property type="entry name" value="VOC_core"/>
</dbReference>
<reference evidence="2" key="1">
    <citation type="submission" date="2020-11" db="EMBL/GenBank/DDBJ databases">
        <title>Novosphingobium aureum sp. nov., a marine bacterium isolated from sediment of a salt flat.</title>
        <authorList>
            <person name="Yoo Y."/>
            <person name="Kim J.-J."/>
        </authorList>
    </citation>
    <scope>NUCLEOTIDE SEQUENCE</scope>
    <source>
        <strain evidence="2">YJ-S2-02</strain>
    </source>
</reference>
<accession>A0A931HCN8</accession>
<dbReference type="CDD" id="cd07247">
    <property type="entry name" value="SgaA_N_like"/>
    <property type="match status" value="1"/>
</dbReference>
<dbReference type="InterPro" id="IPR004360">
    <property type="entry name" value="Glyas_Fos-R_dOase_dom"/>
</dbReference>
<dbReference type="PROSITE" id="PS51819">
    <property type="entry name" value="VOC"/>
    <property type="match status" value="2"/>
</dbReference>
<dbReference type="RefSeq" id="WP_197163905.1">
    <property type="nucleotide sequence ID" value="NZ_JADZGI010000001.1"/>
</dbReference>